<reference evidence="1 2" key="1">
    <citation type="journal article" date="2009" name="Nature">
        <title>The Sorghum bicolor genome and the diversification of grasses.</title>
        <authorList>
            <person name="Paterson A.H."/>
            <person name="Bowers J.E."/>
            <person name="Bruggmann R."/>
            <person name="Dubchak I."/>
            <person name="Grimwood J."/>
            <person name="Gundlach H."/>
            <person name="Haberer G."/>
            <person name="Hellsten U."/>
            <person name="Mitros T."/>
            <person name="Poliakov A."/>
            <person name="Schmutz J."/>
            <person name="Spannagl M."/>
            <person name="Tang H."/>
            <person name="Wang X."/>
            <person name="Wicker T."/>
            <person name="Bharti A.K."/>
            <person name="Chapman J."/>
            <person name="Feltus F.A."/>
            <person name="Gowik U."/>
            <person name="Grigoriev I.V."/>
            <person name="Lyons E."/>
            <person name="Maher C.A."/>
            <person name="Martis M."/>
            <person name="Narechania A."/>
            <person name="Otillar R.P."/>
            <person name="Penning B.W."/>
            <person name="Salamov A.A."/>
            <person name="Wang Y."/>
            <person name="Zhang L."/>
            <person name="Carpita N.C."/>
            <person name="Freeling M."/>
            <person name="Gingle A.R."/>
            <person name="Hash C.T."/>
            <person name="Keller B."/>
            <person name="Klein P."/>
            <person name="Kresovich S."/>
            <person name="McCann M.C."/>
            <person name="Ming R."/>
            <person name="Peterson D.G."/>
            <person name="Mehboob-ur-Rahman"/>
            <person name="Ware D."/>
            <person name="Westhoff P."/>
            <person name="Mayer K.F."/>
            <person name="Messing J."/>
            <person name="Rokhsar D.S."/>
        </authorList>
    </citation>
    <scope>NUCLEOTIDE SEQUENCE [LARGE SCALE GENOMIC DNA]</scope>
    <source>
        <strain evidence="2">cv. BTx623</strain>
    </source>
</reference>
<sequence length="109" mass="12809">MAIRNARRQWKDSDVRAHRRPANRGELAVTNPFLNLECLKNQLNQPFFMEVIILLSWAIWMTRNNKIFKHVNASTQSCKNLFLLEMDALLLRAKKAYSPRLEDWISAIP</sequence>
<organism evidence="1 2">
    <name type="scientific">Sorghum bicolor</name>
    <name type="common">Sorghum</name>
    <name type="synonym">Sorghum vulgare</name>
    <dbReference type="NCBI Taxonomy" id="4558"/>
    <lineage>
        <taxon>Eukaryota</taxon>
        <taxon>Viridiplantae</taxon>
        <taxon>Streptophyta</taxon>
        <taxon>Embryophyta</taxon>
        <taxon>Tracheophyta</taxon>
        <taxon>Spermatophyta</taxon>
        <taxon>Magnoliopsida</taxon>
        <taxon>Liliopsida</taxon>
        <taxon>Poales</taxon>
        <taxon>Poaceae</taxon>
        <taxon>PACMAD clade</taxon>
        <taxon>Panicoideae</taxon>
        <taxon>Andropogonodae</taxon>
        <taxon>Andropogoneae</taxon>
        <taxon>Sorghinae</taxon>
        <taxon>Sorghum</taxon>
    </lineage>
</organism>
<protein>
    <submittedName>
        <fullName evidence="1">Uncharacterized protein</fullName>
    </submittedName>
</protein>
<dbReference type="EMBL" id="CM000765">
    <property type="protein sequence ID" value="OQU82087.1"/>
    <property type="molecule type" value="Genomic_DNA"/>
</dbReference>
<evidence type="ECO:0000313" key="1">
    <source>
        <dbReference type="EMBL" id="OQU82087.1"/>
    </source>
</evidence>
<evidence type="ECO:0000313" key="2">
    <source>
        <dbReference type="Proteomes" id="UP000000768"/>
    </source>
</evidence>
<dbReference type="Proteomes" id="UP000000768">
    <property type="component" value="Chromosome 6"/>
</dbReference>
<keyword evidence="2" id="KW-1185">Reference proteome</keyword>
<name>A0A1Z5REF2_SORBI</name>
<gene>
    <name evidence="1" type="ORF">SORBI_3006G169950</name>
</gene>
<dbReference type="InParanoid" id="A0A1Z5REF2"/>
<accession>A0A1Z5REF2</accession>
<dbReference type="Gramene" id="OQU82087">
    <property type="protein sequence ID" value="OQU82087"/>
    <property type="gene ID" value="SORBI_3006G169950"/>
</dbReference>
<dbReference type="AlphaFoldDB" id="A0A1Z5REF2"/>
<proteinExistence type="predicted"/>
<dbReference type="OMA" id="SWAIWIS"/>
<reference evidence="2" key="2">
    <citation type="journal article" date="2018" name="Plant J.">
        <title>The Sorghum bicolor reference genome: improved assembly, gene annotations, a transcriptome atlas, and signatures of genome organization.</title>
        <authorList>
            <person name="McCormick R.F."/>
            <person name="Truong S.K."/>
            <person name="Sreedasyam A."/>
            <person name="Jenkins J."/>
            <person name="Shu S."/>
            <person name="Sims D."/>
            <person name="Kennedy M."/>
            <person name="Amirebrahimi M."/>
            <person name="Weers B.D."/>
            <person name="McKinley B."/>
            <person name="Mattison A."/>
            <person name="Morishige D.T."/>
            <person name="Grimwood J."/>
            <person name="Schmutz J."/>
            <person name="Mullet J.E."/>
        </authorList>
    </citation>
    <scope>NUCLEOTIDE SEQUENCE [LARGE SCALE GENOMIC DNA]</scope>
    <source>
        <strain evidence="2">cv. BTx623</strain>
    </source>
</reference>